<dbReference type="PANTHER" id="PTHR43792:SF9">
    <property type="entry name" value="RIBOSOMAL-PROTEIN-ALANINE ACETYLTRANSFERASE"/>
    <property type="match status" value="1"/>
</dbReference>
<keyword evidence="3" id="KW-1185">Reference proteome</keyword>
<dbReference type="PANTHER" id="PTHR43792">
    <property type="entry name" value="GNAT FAMILY, PUTATIVE (AFU_ORTHOLOGUE AFUA_3G00765)-RELATED-RELATED"/>
    <property type="match status" value="1"/>
</dbReference>
<dbReference type="Gene3D" id="3.40.630.30">
    <property type="match status" value="1"/>
</dbReference>
<dbReference type="GO" id="GO:0016746">
    <property type="term" value="F:acyltransferase activity"/>
    <property type="evidence" value="ECO:0007669"/>
    <property type="project" value="UniProtKB-KW"/>
</dbReference>
<comment type="caution">
    <text evidence="2">The sequence shown here is derived from an EMBL/GenBank/DDBJ whole genome shotgun (WGS) entry which is preliminary data.</text>
</comment>
<dbReference type="PROSITE" id="PS51186">
    <property type="entry name" value="GNAT"/>
    <property type="match status" value="1"/>
</dbReference>
<sequence>MNLNVVFEQFPVLESGEIVLMKIEDSHLDAMYEIYSNSHVFHFCGIIPMRNKVSIAKMIGNFERDYNKRTKIKWGIFLKNSGESPIGIIEAFGFDQKINMVTIGYFLAELHWGKGIAAKAVSAVVKYFFEEVGINRIQAEVMLLNERSKRVLMKNGFVHEGTIRQAALWTGKGIIDLDLFSILRADYSN</sequence>
<dbReference type="EMBL" id="JBHSOW010000032">
    <property type="protein sequence ID" value="MFC5649245.1"/>
    <property type="molecule type" value="Genomic_DNA"/>
</dbReference>
<keyword evidence="2" id="KW-0012">Acyltransferase</keyword>
<keyword evidence="2" id="KW-0808">Transferase</keyword>
<accession>A0ABW0VTP4</accession>
<evidence type="ECO:0000313" key="3">
    <source>
        <dbReference type="Proteomes" id="UP001596047"/>
    </source>
</evidence>
<dbReference type="InterPro" id="IPR051531">
    <property type="entry name" value="N-acetyltransferase"/>
</dbReference>
<proteinExistence type="predicted"/>
<evidence type="ECO:0000313" key="2">
    <source>
        <dbReference type="EMBL" id="MFC5649245.1"/>
    </source>
</evidence>
<name>A0ABW0VTP4_9BACL</name>
<evidence type="ECO:0000259" key="1">
    <source>
        <dbReference type="PROSITE" id="PS51186"/>
    </source>
</evidence>
<reference evidence="3" key="1">
    <citation type="journal article" date="2019" name="Int. J. Syst. Evol. Microbiol.">
        <title>The Global Catalogue of Microorganisms (GCM) 10K type strain sequencing project: providing services to taxonomists for standard genome sequencing and annotation.</title>
        <authorList>
            <consortium name="The Broad Institute Genomics Platform"/>
            <consortium name="The Broad Institute Genome Sequencing Center for Infectious Disease"/>
            <person name="Wu L."/>
            <person name="Ma J."/>
        </authorList>
    </citation>
    <scope>NUCLEOTIDE SEQUENCE [LARGE SCALE GENOMIC DNA]</scope>
    <source>
        <strain evidence="3">CGMCC 1.3240</strain>
    </source>
</reference>
<dbReference type="InterPro" id="IPR016181">
    <property type="entry name" value="Acyl_CoA_acyltransferase"/>
</dbReference>
<dbReference type="Pfam" id="PF13302">
    <property type="entry name" value="Acetyltransf_3"/>
    <property type="match status" value="1"/>
</dbReference>
<organism evidence="2 3">
    <name type="scientific">Paenibacillus solisilvae</name>
    <dbReference type="NCBI Taxonomy" id="2486751"/>
    <lineage>
        <taxon>Bacteria</taxon>
        <taxon>Bacillati</taxon>
        <taxon>Bacillota</taxon>
        <taxon>Bacilli</taxon>
        <taxon>Bacillales</taxon>
        <taxon>Paenibacillaceae</taxon>
        <taxon>Paenibacillus</taxon>
    </lineage>
</organism>
<dbReference type="Proteomes" id="UP001596047">
    <property type="component" value="Unassembled WGS sequence"/>
</dbReference>
<protein>
    <submittedName>
        <fullName evidence="2">GNAT family N-acetyltransferase</fullName>
        <ecNumber evidence="2">2.3.-.-</ecNumber>
    </submittedName>
</protein>
<dbReference type="InterPro" id="IPR000182">
    <property type="entry name" value="GNAT_dom"/>
</dbReference>
<dbReference type="RefSeq" id="WP_379187755.1">
    <property type="nucleotide sequence ID" value="NZ_JBHSOW010000032.1"/>
</dbReference>
<gene>
    <name evidence="2" type="ORF">ACFPYJ_08905</name>
</gene>
<feature type="domain" description="N-acetyltransferase" evidence="1">
    <location>
        <begin position="18"/>
        <end position="186"/>
    </location>
</feature>
<dbReference type="EC" id="2.3.-.-" evidence="2"/>
<dbReference type="SUPFAM" id="SSF55729">
    <property type="entry name" value="Acyl-CoA N-acyltransferases (Nat)"/>
    <property type="match status" value="1"/>
</dbReference>